<dbReference type="EMBL" id="CP013614">
    <property type="protein sequence ID" value="ALS00958.1"/>
    <property type="molecule type" value="Genomic_DNA"/>
</dbReference>
<reference evidence="2 4" key="1">
    <citation type="submission" date="2014-12" db="EMBL/GenBank/DDBJ databases">
        <title>Draft genome sequences of 29 type strains of Enterococci.</title>
        <authorList>
            <person name="Zhong Z."/>
            <person name="Sun Z."/>
            <person name="Liu W."/>
            <person name="Zhang W."/>
            <person name="Zhang H."/>
        </authorList>
    </citation>
    <scope>NUCLEOTIDE SEQUENCE [LARGE SCALE GENOMIC DNA]</scope>
    <source>
        <strain evidence="2 4">DSM 22801</strain>
    </source>
</reference>
<evidence type="ECO:0000313" key="3">
    <source>
        <dbReference type="Proteomes" id="UP000065511"/>
    </source>
</evidence>
<gene>
    <name evidence="1" type="ORF">ATZ33_06115</name>
    <name evidence="2" type="ORF">RV15_GL001522</name>
</gene>
<organism evidence="2 4">
    <name type="scientific">Enterococcus silesiacus</name>
    <dbReference type="NCBI Taxonomy" id="332949"/>
    <lineage>
        <taxon>Bacteria</taxon>
        <taxon>Bacillati</taxon>
        <taxon>Bacillota</taxon>
        <taxon>Bacilli</taxon>
        <taxon>Lactobacillales</taxon>
        <taxon>Enterococcaceae</taxon>
        <taxon>Enterococcus</taxon>
    </lineage>
</organism>
<dbReference type="Proteomes" id="UP000183039">
    <property type="component" value="Unassembled WGS sequence"/>
</dbReference>
<dbReference type="KEGG" id="ess:ATZ33_06115"/>
<evidence type="ECO:0000313" key="2">
    <source>
        <dbReference type="EMBL" id="OJG89956.1"/>
    </source>
</evidence>
<dbReference type="Proteomes" id="UP000065511">
    <property type="component" value="Chromosome"/>
</dbReference>
<sequence length="187" mass="22548">MKKIARIEELKNQQLYQFLEKLNKEIPYQENKQKIEAYCVHQYKLLVNMSFSANILHKGLDYARHLYNHVVKIEYTRLCKMIIKQDFDKVIKEELLKKMKKAQNELLLHSPMTKESEGIDIFYGFTGGNRKKYKANRNAIKQMYEVIKLESEKSVSRYIKDSFSRKRSKIKEKRAYALWLLKSYTWH</sequence>
<protein>
    <submittedName>
        <fullName evidence="2">Uncharacterized protein</fullName>
    </submittedName>
</protein>
<accession>A0A0S3K9P3</accession>
<dbReference type="OrthoDB" id="2181865at2"/>
<proteinExistence type="predicted"/>
<dbReference type="RefSeq" id="WP_071878538.1">
    <property type="nucleotide sequence ID" value="NZ_JXLC01000021.1"/>
</dbReference>
<reference evidence="1 3" key="2">
    <citation type="submission" date="2015-12" db="EMBL/GenBank/DDBJ databases">
        <authorList>
            <person name="Lauer A."/>
            <person name="Humrighouse B."/>
            <person name="Loparev V."/>
            <person name="Shewmaker P.L."/>
            <person name="Whitney A.M."/>
            <person name="McLaughlin R.W."/>
        </authorList>
    </citation>
    <scope>NUCLEOTIDE SEQUENCE [LARGE SCALE GENOMIC DNA]</scope>
    <source>
        <strain evidence="1 3">LMG 23085</strain>
    </source>
</reference>
<name>A0A0S3K9P3_9ENTE</name>
<evidence type="ECO:0000313" key="1">
    <source>
        <dbReference type="EMBL" id="ALS00958.1"/>
    </source>
</evidence>
<dbReference type="EMBL" id="JXLC01000021">
    <property type="protein sequence ID" value="OJG89956.1"/>
    <property type="molecule type" value="Genomic_DNA"/>
</dbReference>
<dbReference type="AlphaFoldDB" id="A0A0S3K9P3"/>
<evidence type="ECO:0000313" key="4">
    <source>
        <dbReference type="Proteomes" id="UP000183039"/>
    </source>
</evidence>
<keyword evidence="3" id="KW-1185">Reference proteome</keyword>